<sequence length="1321" mass="136390">MKRSGFGGTPLALALAVFLLPIGLSAAPTRLSTHAPAAVAKPTAEPAVRGLPTVWHGDHYSVKGVRYDLVRRADQVVVQLRPDAPSQTVEELTRAGGALDGFVPEGRLRAGLTVFGNASLASMASQSPARAYDSVSQAMSRLAAEPAVAWSAPVFVNTTFGSYAVATDELLVRLRPGVSEQAFFADARFAGAQRAASSDAFVVRASAGAGTAVLALAGELQNDPRILWAEPNFFQERKRQFTPDDPLFADQWHLDNTGQGGGTPGADAHLEEAWDLVPSGASDVVIAIVDDGPDMDHPDLSVFQNPGEIAANGIDDDGNGYVDDTIGWDFTSGGLGDNNPGATTPTDYHSTPVAGVAAARGNNAQGVTGAAFGARIFASRIFGDDGNATDDANIGSALAYAAGRGRMPGDNPWHGADITNNSWGGGAPATAIEDALQWAADNGRDGLGTSNFFATGNAGVDAVSYPASLSPTMPSVIAIGASNNQDERSSYSQYGPEIDLVAPSNGGTLGITTTDRLGADGLNGLPDLDYTDSFGGTSSATPLAAGVGALLLGADPTLTVSDIRALLRGTADKIGALPYTNGFNVEYGYGRINAAAAVAAIGSAQIRVFHEGEEVQHSIELPLTAVAGDTLPITFSVVSAGSETLTLGGLALAGAPEFALEQPLGDTALELGESTAFSIGFLAGQAGSYDTVVTLQSNDPQTPAFSIPIHVDVQPVSIGGHVFEDWNGNGIEDAGDPARVGATVYLDLNGNGTLEGSTQQGIDSGGPLGLGFGQAPVQVTHTLQVAGIDVPLDRVTVTLDVTHSWIGDTVVRLIGPNGQAIVLADQPGGPLNDADDYPGSTFDDDASLPINGAAPPYTLTYRPVEPLATFAGIDPNGDWTLEITDMFPAEDDGTLNQWSLTLFTGAEPITVTDDAGDYRFLNLAPDTYHVAVDAPGWTVTEPFGGSHEVQVVGSENNVGFDFGQVRQHAIYGRVYDDANANGTAEPDEAPVADAAVFLDGNSDGVIADPVAASYTQAPGLAIPDADPFGVFDMMAVDEPFPVGALVDLRVEIDITHTYVGDLVVFLGAPDGRIVQLTANNGGGGNDFSGTVFDDDAAASITEVSEFDAPFTGEFRPVEPLSTLNGVNVNGLWTLFVGDLYGFDVGTLDSWTLEMEYRPEPQATSNTFGNYRFDVVPGVYDVRLIVPDGLAVTQPVSGNYLVPIAQDGVAVNRDFGLGTANLAPVATSLPDVTLPVGAVADIATAQGFSDPDGDTLTYSADGLPGVLVIDPATGVISGPVSEADLGEHVITVTATDVHGASVALDFTLRVAAAPIFADGFED</sequence>
<name>A0A7W8D6P8_9GAMM</name>
<dbReference type="InterPro" id="IPR006644">
    <property type="entry name" value="Cadg"/>
</dbReference>
<dbReference type="PRINTS" id="PR00723">
    <property type="entry name" value="SUBTILISIN"/>
</dbReference>
<keyword evidence="3 5" id="KW-0720">Serine protease</keyword>
<dbReference type="InterPro" id="IPR000209">
    <property type="entry name" value="Peptidase_S8/S53_dom"/>
</dbReference>
<dbReference type="InterPro" id="IPR015919">
    <property type="entry name" value="Cadherin-like_sf"/>
</dbReference>
<dbReference type="PROSITE" id="PS00138">
    <property type="entry name" value="SUBTILASE_SER"/>
    <property type="match status" value="1"/>
</dbReference>
<dbReference type="SMART" id="SM00736">
    <property type="entry name" value="CADG"/>
    <property type="match status" value="1"/>
</dbReference>
<dbReference type="Pfam" id="PF05345">
    <property type="entry name" value="He_PIG"/>
    <property type="match status" value="1"/>
</dbReference>
<dbReference type="InterPro" id="IPR015500">
    <property type="entry name" value="Peptidase_S8_subtilisin-rel"/>
</dbReference>
<dbReference type="InterPro" id="IPR013783">
    <property type="entry name" value="Ig-like_fold"/>
</dbReference>
<reference evidence="7 8" key="1">
    <citation type="submission" date="2020-08" db="EMBL/GenBank/DDBJ databases">
        <title>Genomic Encyclopedia of Type Strains, Phase IV (KMG-IV): sequencing the most valuable type-strain genomes for metagenomic binning, comparative biology and taxonomic classification.</title>
        <authorList>
            <person name="Goeker M."/>
        </authorList>
    </citation>
    <scope>NUCLEOTIDE SEQUENCE [LARGE SCALE GENOMIC DNA]</scope>
    <source>
        <strain evidence="7 8">DSM 24163</strain>
    </source>
</reference>
<organism evidence="7 8">
    <name type="scientific">Chiayiivirga flava</name>
    <dbReference type="NCBI Taxonomy" id="659595"/>
    <lineage>
        <taxon>Bacteria</taxon>
        <taxon>Pseudomonadati</taxon>
        <taxon>Pseudomonadota</taxon>
        <taxon>Gammaproteobacteria</taxon>
        <taxon>Lysobacterales</taxon>
        <taxon>Lysobacteraceae</taxon>
        <taxon>Chiayiivirga</taxon>
    </lineage>
</organism>
<evidence type="ECO:0000256" key="1">
    <source>
        <dbReference type="ARBA" id="ARBA00022670"/>
    </source>
</evidence>
<dbReference type="RefSeq" id="WP_183961469.1">
    <property type="nucleotide sequence ID" value="NZ_JACHHP010000004.1"/>
</dbReference>
<dbReference type="InterPro" id="IPR002884">
    <property type="entry name" value="P_dom"/>
</dbReference>
<gene>
    <name evidence="7" type="ORF">HNQ52_002474</name>
</gene>
<dbReference type="GO" id="GO:0005509">
    <property type="term" value="F:calcium ion binding"/>
    <property type="evidence" value="ECO:0007669"/>
    <property type="project" value="InterPro"/>
</dbReference>
<dbReference type="InterPro" id="IPR023828">
    <property type="entry name" value="Peptidase_S8_Ser-AS"/>
</dbReference>
<feature type="active site" description="Charge relay system" evidence="4 5">
    <location>
        <position position="349"/>
    </location>
</feature>
<dbReference type="SUPFAM" id="SSF117074">
    <property type="entry name" value="Hypothetical protein PA1324"/>
    <property type="match status" value="2"/>
</dbReference>
<feature type="active site" description="Charge relay system" evidence="4 5">
    <location>
        <position position="538"/>
    </location>
</feature>
<dbReference type="Gene3D" id="2.60.120.260">
    <property type="entry name" value="Galactose-binding domain-like"/>
    <property type="match status" value="2"/>
</dbReference>
<dbReference type="Pfam" id="PF01483">
    <property type="entry name" value="P_proprotein"/>
    <property type="match status" value="2"/>
</dbReference>
<accession>A0A7W8D6P8</accession>
<dbReference type="EMBL" id="JACHHP010000004">
    <property type="protein sequence ID" value="MBB5208924.1"/>
    <property type="molecule type" value="Genomic_DNA"/>
</dbReference>
<dbReference type="InterPro" id="IPR036852">
    <property type="entry name" value="Peptidase_S8/S53_dom_sf"/>
</dbReference>
<dbReference type="Gene3D" id="2.60.40.10">
    <property type="entry name" value="Immunoglobulins"/>
    <property type="match status" value="3"/>
</dbReference>
<dbReference type="Pfam" id="PF00082">
    <property type="entry name" value="Peptidase_S8"/>
    <property type="match status" value="1"/>
</dbReference>
<proteinExistence type="inferred from homology"/>
<dbReference type="Gene3D" id="3.40.50.200">
    <property type="entry name" value="Peptidase S8/S53 domain"/>
    <property type="match status" value="1"/>
</dbReference>
<dbReference type="SUPFAM" id="SSF52743">
    <property type="entry name" value="Subtilisin-like"/>
    <property type="match status" value="1"/>
</dbReference>
<dbReference type="GO" id="GO:0005737">
    <property type="term" value="C:cytoplasm"/>
    <property type="evidence" value="ECO:0007669"/>
    <property type="project" value="UniProtKB-ARBA"/>
</dbReference>
<dbReference type="PROSITE" id="PS51892">
    <property type="entry name" value="SUBTILASE"/>
    <property type="match status" value="1"/>
</dbReference>
<evidence type="ECO:0000256" key="2">
    <source>
        <dbReference type="ARBA" id="ARBA00022801"/>
    </source>
</evidence>
<dbReference type="SUPFAM" id="SSF49785">
    <property type="entry name" value="Galactose-binding domain-like"/>
    <property type="match status" value="2"/>
</dbReference>
<keyword evidence="1 5" id="KW-0645">Protease</keyword>
<dbReference type="GO" id="GO:0016020">
    <property type="term" value="C:membrane"/>
    <property type="evidence" value="ECO:0007669"/>
    <property type="project" value="InterPro"/>
</dbReference>
<dbReference type="SUPFAM" id="SSF49313">
    <property type="entry name" value="Cadherin-like"/>
    <property type="match status" value="1"/>
</dbReference>
<comment type="similarity">
    <text evidence="5">Belongs to the peptidase S8 family.</text>
</comment>
<feature type="domain" description="P/Homo B" evidence="6">
    <location>
        <begin position="1004"/>
        <end position="1161"/>
    </location>
</feature>
<comment type="caution">
    <text evidence="7">The sequence shown here is derived from an EMBL/GenBank/DDBJ whole genome shotgun (WGS) entry which is preliminary data.</text>
</comment>
<dbReference type="PANTHER" id="PTHR42884">
    <property type="entry name" value="PROPROTEIN CONVERTASE SUBTILISIN/KEXIN-RELATED"/>
    <property type="match status" value="1"/>
</dbReference>
<evidence type="ECO:0000313" key="8">
    <source>
        <dbReference type="Proteomes" id="UP000521199"/>
    </source>
</evidence>
<evidence type="ECO:0000256" key="4">
    <source>
        <dbReference type="PIRSR" id="PIRSR615500-1"/>
    </source>
</evidence>
<dbReference type="GO" id="GO:0012505">
    <property type="term" value="C:endomembrane system"/>
    <property type="evidence" value="ECO:0007669"/>
    <property type="project" value="UniProtKB-ARBA"/>
</dbReference>
<dbReference type="InterPro" id="IPR008979">
    <property type="entry name" value="Galactose-bd-like_sf"/>
</dbReference>
<dbReference type="Proteomes" id="UP000521199">
    <property type="component" value="Unassembled WGS sequence"/>
</dbReference>
<evidence type="ECO:0000256" key="5">
    <source>
        <dbReference type="PROSITE-ProRule" id="PRU01240"/>
    </source>
</evidence>
<keyword evidence="2 5" id="KW-0378">Hydrolase</keyword>
<evidence type="ECO:0000313" key="7">
    <source>
        <dbReference type="EMBL" id="MBB5208924.1"/>
    </source>
</evidence>
<evidence type="ECO:0000256" key="3">
    <source>
        <dbReference type="ARBA" id="ARBA00022825"/>
    </source>
</evidence>
<dbReference type="PANTHER" id="PTHR42884:SF14">
    <property type="entry name" value="NEUROENDOCRINE CONVERTASE 1"/>
    <property type="match status" value="1"/>
</dbReference>
<protein>
    <submittedName>
        <fullName evidence="7">Subtilisin-like proprotein convertase family protein</fullName>
    </submittedName>
</protein>
<feature type="active site" description="Charge relay system" evidence="4 5">
    <location>
        <position position="290"/>
    </location>
</feature>
<keyword evidence="8" id="KW-1185">Reference proteome</keyword>
<dbReference type="GO" id="GO:0016485">
    <property type="term" value="P:protein processing"/>
    <property type="evidence" value="ECO:0007669"/>
    <property type="project" value="TreeGrafter"/>
</dbReference>
<dbReference type="PROSITE" id="PS51829">
    <property type="entry name" value="P_HOMO_B"/>
    <property type="match status" value="2"/>
</dbReference>
<dbReference type="GO" id="GO:0004252">
    <property type="term" value="F:serine-type endopeptidase activity"/>
    <property type="evidence" value="ECO:0007669"/>
    <property type="project" value="UniProtKB-UniRule"/>
</dbReference>
<feature type="domain" description="P/Homo B" evidence="6">
    <location>
        <begin position="749"/>
        <end position="908"/>
    </location>
</feature>
<evidence type="ECO:0000259" key="6">
    <source>
        <dbReference type="PROSITE" id="PS51829"/>
    </source>
</evidence>